<dbReference type="InterPro" id="IPR038008">
    <property type="entry name" value="Jag_KH"/>
</dbReference>
<keyword evidence="10" id="KW-1185">Reference proteome</keyword>
<keyword evidence="5 6" id="KW-0961">Cell wall biogenesis/degradation</keyword>
<dbReference type="SMART" id="SM01245">
    <property type="entry name" value="Jag_N"/>
    <property type="match status" value="1"/>
</dbReference>
<dbReference type="Gene3D" id="3.30.30.80">
    <property type="entry name" value="probable RNA-binding protein from clostridium symbiosum atcc 14940"/>
    <property type="match status" value="1"/>
</dbReference>
<dbReference type="InterPro" id="IPR034079">
    <property type="entry name" value="R3H_KhpB"/>
</dbReference>
<feature type="domain" description="R3H" evidence="8">
    <location>
        <begin position="216"/>
        <end position="281"/>
    </location>
</feature>
<dbReference type="InterPro" id="IPR015946">
    <property type="entry name" value="KH_dom-like_a/b"/>
</dbReference>
<comment type="similarity">
    <text evidence="6">Belongs to the KhpB RNA-binding protein family.</text>
</comment>
<evidence type="ECO:0000256" key="5">
    <source>
        <dbReference type="ARBA" id="ARBA00023316"/>
    </source>
</evidence>
<dbReference type="CDD" id="cd02644">
    <property type="entry name" value="R3H_jag"/>
    <property type="match status" value="1"/>
</dbReference>
<dbReference type="InterPro" id="IPR001374">
    <property type="entry name" value="R3H_dom"/>
</dbReference>
<protein>
    <recommendedName>
        <fullName evidence="6">RNA-binding protein KhpB</fullName>
    </recommendedName>
    <alternativeName>
        <fullName evidence="6">RNA-binding protein EloR</fullName>
    </alternativeName>
</protein>
<dbReference type="PROSITE" id="PS51061">
    <property type="entry name" value="R3H"/>
    <property type="match status" value="1"/>
</dbReference>
<evidence type="ECO:0000256" key="1">
    <source>
        <dbReference type="ARBA" id="ARBA00022490"/>
    </source>
</evidence>
<dbReference type="PANTHER" id="PTHR35800:SF1">
    <property type="entry name" value="RNA-BINDING PROTEIN KHPB"/>
    <property type="match status" value="1"/>
</dbReference>
<reference evidence="9 10" key="1">
    <citation type="submission" date="2019-07" db="EMBL/GenBank/DDBJ databases">
        <title>Salinicoccus cyprini sp. nov., isolated from gastro-intestinal tract of mirror carp, Cyprinus carpio var. specularis, collected from Gobind Sagar Reservoir, Himachal Pradesh, India.</title>
        <authorList>
            <person name="Talwar C."/>
            <person name="Singh A.K."/>
            <person name="Lal R."/>
            <person name="Negi R.K."/>
        </authorList>
    </citation>
    <scope>NUCLEOTIDE SEQUENCE [LARGE SCALE GENOMIC DNA]</scope>
    <source>
        <strain evidence="9 10">CT19</strain>
    </source>
</reference>
<dbReference type="SUPFAM" id="SSF82708">
    <property type="entry name" value="R3H domain"/>
    <property type="match status" value="1"/>
</dbReference>
<dbReference type="Gene3D" id="3.30.300.20">
    <property type="match status" value="1"/>
</dbReference>
<keyword evidence="3 6" id="KW-0133">Cell shape</keyword>
<sequence>MDRVYRDETVDRAIAKGLEELNVSEADVKIDVEEEGRKGLLGFGKKDAAVRLTIINPELKLYDSIEALAARNMEKTEIDVSGISPENEVQEQASAHHNTMEETEPVPPDTEVQEDALVQEEMPDETGRNEMSIEEAAEETRRYIDRVIRDMNIERSSEVSIRQNEVQIELSSPMAAKLIGKRGATLNALQEVAQQYFNSIYRSYGSILLDVENYREKRRETLESLAVNMAKKAQRTNRPVRLEAMPSSERKIMHHVLSRIEGIETHSEGSEPNRYIVIEKK</sequence>
<evidence type="ECO:0000256" key="3">
    <source>
        <dbReference type="ARBA" id="ARBA00022960"/>
    </source>
</evidence>
<name>A0A558AUU8_9STAP</name>
<gene>
    <name evidence="6" type="primary">khpB</name>
    <name evidence="6" type="synonym">eloR</name>
    <name evidence="9" type="ORF">FO441_06380</name>
</gene>
<dbReference type="NCBIfam" id="NF041568">
    <property type="entry name" value="Jag_EloR"/>
    <property type="match status" value="1"/>
</dbReference>
<comment type="domain">
    <text evidence="6">Has an N-terminal Jag-N domain and 2 RNA-binding domains (KH and R3H).</text>
</comment>
<keyword evidence="1 6" id="KW-0963">Cytoplasm</keyword>
<dbReference type="GO" id="GO:0008360">
    <property type="term" value="P:regulation of cell shape"/>
    <property type="evidence" value="ECO:0007669"/>
    <property type="project" value="UniProtKB-KW"/>
</dbReference>
<dbReference type="GO" id="GO:0009252">
    <property type="term" value="P:peptidoglycan biosynthetic process"/>
    <property type="evidence" value="ECO:0007669"/>
    <property type="project" value="UniProtKB-UniRule"/>
</dbReference>
<dbReference type="Proteomes" id="UP000315103">
    <property type="component" value="Unassembled WGS sequence"/>
</dbReference>
<evidence type="ECO:0000256" key="7">
    <source>
        <dbReference type="SAM" id="MobiDB-lite"/>
    </source>
</evidence>
<dbReference type="GO" id="GO:0003723">
    <property type="term" value="F:RNA binding"/>
    <property type="evidence" value="ECO:0007669"/>
    <property type="project" value="UniProtKB-UniRule"/>
</dbReference>
<dbReference type="Pfam" id="PF01424">
    <property type="entry name" value="R3H"/>
    <property type="match status" value="1"/>
</dbReference>
<feature type="region of interest" description="Disordered" evidence="7">
    <location>
        <begin position="91"/>
        <end position="111"/>
    </location>
</feature>
<dbReference type="RefSeq" id="WP_145287468.1">
    <property type="nucleotide sequence ID" value="NZ_VMSJ01000002.1"/>
</dbReference>
<evidence type="ECO:0000256" key="4">
    <source>
        <dbReference type="ARBA" id="ARBA00023186"/>
    </source>
</evidence>
<dbReference type="SMART" id="SM00393">
    <property type="entry name" value="R3H"/>
    <property type="match status" value="1"/>
</dbReference>
<comment type="subunit">
    <text evidence="6">Forms a complex with KhpA.</text>
</comment>
<dbReference type="HAMAP" id="MF_00867">
    <property type="entry name" value="KhpB"/>
    <property type="match status" value="1"/>
</dbReference>
<comment type="function">
    <text evidence="6">A probable RNA chaperone. Forms a complex with KhpA which binds to cellular RNA and controls its expression. Plays a role in peptidoglycan (PG) homeostasis and cell length regulation.</text>
</comment>
<evidence type="ECO:0000259" key="8">
    <source>
        <dbReference type="PROSITE" id="PS51061"/>
    </source>
</evidence>
<evidence type="ECO:0000256" key="2">
    <source>
        <dbReference type="ARBA" id="ARBA00022884"/>
    </source>
</evidence>
<dbReference type="GO" id="GO:0071555">
    <property type="term" value="P:cell wall organization"/>
    <property type="evidence" value="ECO:0007669"/>
    <property type="project" value="UniProtKB-KW"/>
</dbReference>
<dbReference type="InterPro" id="IPR038247">
    <property type="entry name" value="Jag_N_dom_sf"/>
</dbReference>
<dbReference type="InterPro" id="IPR039247">
    <property type="entry name" value="KhpB"/>
</dbReference>
<dbReference type="Pfam" id="PF14804">
    <property type="entry name" value="Jag_N"/>
    <property type="match status" value="1"/>
</dbReference>
<proteinExistence type="inferred from homology"/>
<dbReference type="GO" id="GO:0005737">
    <property type="term" value="C:cytoplasm"/>
    <property type="evidence" value="ECO:0007669"/>
    <property type="project" value="UniProtKB-SubCell"/>
</dbReference>
<evidence type="ECO:0000313" key="9">
    <source>
        <dbReference type="EMBL" id="TVT28037.1"/>
    </source>
</evidence>
<dbReference type="InterPro" id="IPR032782">
    <property type="entry name" value="KhpB_N"/>
</dbReference>
<dbReference type="PANTHER" id="PTHR35800">
    <property type="entry name" value="PROTEIN JAG"/>
    <property type="match status" value="1"/>
</dbReference>
<comment type="caution">
    <text evidence="6">Lacks conserved residue(s) required for the propagation of feature annotation.</text>
</comment>
<dbReference type="InterPro" id="IPR036867">
    <property type="entry name" value="R3H_dom_sf"/>
</dbReference>
<comment type="subcellular location">
    <subcellularLocation>
        <location evidence="6">Cytoplasm</location>
    </subcellularLocation>
</comment>
<evidence type="ECO:0000313" key="10">
    <source>
        <dbReference type="Proteomes" id="UP000315103"/>
    </source>
</evidence>
<keyword evidence="2 6" id="KW-0694">RNA-binding</keyword>
<dbReference type="CDD" id="cd02414">
    <property type="entry name" value="KH-II_Jag"/>
    <property type="match status" value="1"/>
</dbReference>
<accession>A0A558AUU8</accession>
<dbReference type="AlphaFoldDB" id="A0A558AUU8"/>
<organism evidence="9 10">
    <name type="scientific">Salinicoccus cyprini</name>
    <dbReference type="NCBI Taxonomy" id="2493691"/>
    <lineage>
        <taxon>Bacteria</taxon>
        <taxon>Bacillati</taxon>
        <taxon>Bacillota</taxon>
        <taxon>Bacilli</taxon>
        <taxon>Bacillales</taxon>
        <taxon>Staphylococcaceae</taxon>
        <taxon>Salinicoccus</taxon>
    </lineage>
</organism>
<evidence type="ECO:0000256" key="6">
    <source>
        <dbReference type="HAMAP-Rule" id="MF_00867"/>
    </source>
</evidence>
<comment type="caution">
    <text evidence="9">The sequence shown here is derived from an EMBL/GenBank/DDBJ whole genome shotgun (WGS) entry which is preliminary data.</text>
</comment>
<dbReference type="Gene3D" id="3.30.1370.50">
    <property type="entry name" value="R3H-like domain"/>
    <property type="match status" value="1"/>
</dbReference>
<dbReference type="EMBL" id="VMSJ01000002">
    <property type="protein sequence ID" value="TVT28037.1"/>
    <property type="molecule type" value="Genomic_DNA"/>
</dbReference>
<dbReference type="OrthoDB" id="9794483at2"/>
<keyword evidence="4 6" id="KW-0143">Chaperone</keyword>